<name>A0ABD0PMG1_CIRMR</name>
<dbReference type="AlphaFoldDB" id="A0ABD0PMG1"/>
<keyword evidence="1" id="KW-0812">Transmembrane</keyword>
<evidence type="ECO:0000313" key="3">
    <source>
        <dbReference type="Proteomes" id="UP001529510"/>
    </source>
</evidence>
<evidence type="ECO:0000256" key="1">
    <source>
        <dbReference type="SAM" id="Phobius"/>
    </source>
</evidence>
<proteinExistence type="predicted"/>
<feature type="transmembrane region" description="Helical" evidence="1">
    <location>
        <begin position="39"/>
        <end position="61"/>
    </location>
</feature>
<organism evidence="2 3">
    <name type="scientific">Cirrhinus mrigala</name>
    <name type="common">Mrigala</name>
    <dbReference type="NCBI Taxonomy" id="683832"/>
    <lineage>
        <taxon>Eukaryota</taxon>
        <taxon>Metazoa</taxon>
        <taxon>Chordata</taxon>
        <taxon>Craniata</taxon>
        <taxon>Vertebrata</taxon>
        <taxon>Euteleostomi</taxon>
        <taxon>Actinopterygii</taxon>
        <taxon>Neopterygii</taxon>
        <taxon>Teleostei</taxon>
        <taxon>Ostariophysi</taxon>
        <taxon>Cypriniformes</taxon>
        <taxon>Cyprinidae</taxon>
        <taxon>Labeoninae</taxon>
        <taxon>Labeonini</taxon>
        <taxon>Cirrhinus</taxon>
    </lineage>
</organism>
<evidence type="ECO:0000313" key="2">
    <source>
        <dbReference type="EMBL" id="KAL0174965.1"/>
    </source>
</evidence>
<reference evidence="2 3" key="1">
    <citation type="submission" date="2024-05" db="EMBL/GenBank/DDBJ databases">
        <title>Genome sequencing and assembly of Indian major carp, Cirrhinus mrigala (Hamilton, 1822).</title>
        <authorList>
            <person name="Mohindra V."/>
            <person name="Chowdhury L.M."/>
            <person name="Lal K."/>
            <person name="Jena J.K."/>
        </authorList>
    </citation>
    <scope>NUCLEOTIDE SEQUENCE [LARGE SCALE GENOMIC DNA]</scope>
    <source>
        <strain evidence="2">CM1030</strain>
        <tissue evidence="2">Blood</tissue>
    </source>
</reference>
<accession>A0ABD0PMG1</accession>
<dbReference type="Proteomes" id="UP001529510">
    <property type="component" value="Unassembled WGS sequence"/>
</dbReference>
<keyword evidence="1" id="KW-1133">Transmembrane helix</keyword>
<keyword evidence="3" id="KW-1185">Reference proteome</keyword>
<sequence length="99" mass="11236">MHISFLVIFISDSSGRVLSPPLDDDNTISQQISDVVRQPAFIAGIGAACWIILMVFSIWLYRHRKKRNGLSSSYAGIRKGQSTQFKLDFSLIALMRYNR</sequence>
<gene>
    <name evidence="2" type="ORF">M9458_030933</name>
</gene>
<dbReference type="EMBL" id="JAMKFB020000015">
    <property type="protein sequence ID" value="KAL0174965.1"/>
    <property type="molecule type" value="Genomic_DNA"/>
</dbReference>
<feature type="non-terminal residue" evidence="2">
    <location>
        <position position="99"/>
    </location>
</feature>
<comment type="caution">
    <text evidence="2">The sequence shown here is derived from an EMBL/GenBank/DDBJ whole genome shotgun (WGS) entry which is preliminary data.</text>
</comment>
<protein>
    <submittedName>
        <fullName evidence="2">Uncharacterized protein</fullName>
    </submittedName>
</protein>
<keyword evidence="1" id="KW-0472">Membrane</keyword>